<evidence type="ECO:0000313" key="2">
    <source>
        <dbReference type="EMBL" id="TNN81258.1"/>
    </source>
</evidence>
<feature type="region of interest" description="Disordered" evidence="1">
    <location>
        <begin position="68"/>
        <end position="91"/>
    </location>
</feature>
<sequence>MASDVVSTVSPSLYTKGTPQSVKVLVLRLVPRDSCLNTAVPCLLPLSSCSSSASHRWSSRGARCLARRPRGTLTDSSSSGKARTRASATYEEQARMRHLLTRGHFL</sequence>
<protein>
    <submittedName>
        <fullName evidence="2">Uncharacterized protein</fullName>
    </submittedName>
</protein>
<keyword evidence="3" id="KW-1185">Reference proteome</keyword>
<reference evidence="2 3" key="1">
    <citation type="submission" date="2019-03" db="EMBL/GenBank/DDBJ databases">
        <title>First draft genome of Liparis tanakae, snailfish: a comprehensive survey of snailfish specific genes.</title>
        <authorList>
            <person name="Kim W."/>
            <person name="Song I."/>
            <person name="Jeong J.-H."/>
            <person name="Kim D."/>
            <person name="Kim S."/>
            <person name="Ryu S."/>
            <person name="Song J.Y."/>
            <person name="Lee S.K."/>
        </authorList>
    </citation>
    <scope>NUCLEOTIDE SEQUENCE [LARGE SCALE GENOMIC DNA]</scope>
    <source>
        <tissue evidence="2">Muscle</tissue>
    </source>
</reference>
<dbReference type="EMBL" id="SRLO01000048">
    <property type="protein sequence ID" value="TNN81258.1"/>
    <property type="molecule type" value="Genomic_DNA"/>
</dbReference>
<comment type="caution">
    <text evidence="2">The sequence shown here is derived from an EMBL/GenBank/DDBJ whole genome shotgun (WGS) entry which is preliminary data.</text>
</comment>
<name>A0A4Z2IUK9_9TELE</name>
<organism evidence="2 3">
    <name type="scientific">Liparis tanakae</name>
    <name type="common">Tanaka's snailfish</name>
    <dbReference type="NCBI Taxonomy" id="230148"/>
    <lineage>
        <taxon>Eukaryota</taxon>
        <taxon>Metazoa</taxon>
        <taxon>Chordata</taxon>
        <taxon>Craniata</taxon>
        <taxon>Vertebrata</taxon>
        <taxon>Euteleostomi</taxon>
        <taxon>Actinopterygii</taxon>
        <taxon>Neopterygii</taxon>
        <taxon>Teleostei</taxon>
        <taxon>Neoteleostei</taxon>
        <taxon>Acanthomorphata</taxon>
        <taxon>Eupercaria</taxon>
        <taxon>Perciformes</taxon>
        <taxon>Cottioidei</taxon>
        <taxon>Cottales</taxon>
        <taxon>Liparidae</taxon>
        <taxon>Liparis</taxon>
    </lineage>
</organism>
<gene>
    <name evidence="2" type="ORF">EYF80_008592</name>
</gene>
<proteinExistence type="predicted"/>
<dbReference type="Proteomes" id="UP000314294">
    <property type="component" value="Unassembled WGS sequence"/>
</dbReference>
<evidence type="ECO:0000313" key="3">
    <source>
        <dbReference type="Proteomes" id="UP000314294"/>
    </source>
</evidence>
<evidence type="ECO:0000256" key="1">
    <source>
        <dbReference type="SAM" id="MobiDB-lite"/>
    </source>
</evidence>
<dbReference type="AlphaFoldDB" id="A0A4Z2IUK9"/>
<accession>A0A4Z2IUK9</accession>